<feature type="transmembrane region" description="Helical" evidence="2">
    <location>
        <begin position="6"/>
        <end position="26"/>
    </location>
</feature>
<dbReference type="AlphaFoldDB" id="A0A2A9E5V4"/>
<evidence type="ECO:0000313" key="3">
    <source>
        <dbReference type="EMBL" id="PFG34328.1"/>
    </source>
</evidence>
<gene>
    <name evidence="3" type="ORF">ATL42_2234</name>
</gene>
<dbReference type="EMBL" id="PDJG01000001">
    <property type="protein sequence ID" value="PFG34328.1"/>
    <property type="molecule type" value="Genomic_DNA"/>
</dbReference>
<feature type="region of interest" description="Disordered" evidence="1">
    <location>
        <begin position="95"/>
        <end position="114"/>
    </location>
</feature>
<dbReference type="RefSeq" id="WP_098455379.1">
    <property type="nucleotide sequence ID" value="NZ_PDJG01000001.1"/>
</dbReference>
<name>A0A2A9E5V4_9MICO</name>
<keyword evidence="2" id="KW-1133">Transmembrane helix</keyword>
<proteinExistence type="predicted"/>
<keyword evidence="4" id="KW-1185">Reference proteome</keyword>
<feature type="transmembrane region" description="Helical" evidence="2">
    <location>
        <begin position="69"/>
        <end position="87"/>
    </location>
</feature>
<feature type="transmembrane region" description="Helical" evidence="2">
    <location>
        <begin position="46"/>
        <end position="63"/>
    </location>
</feature>
<accession>A0A2A9E5V4</accession>
<evidence type="ECO:0000256" key="2">
    <source>
        <dbReference type="SAM" id="Phobius"/>
    </source>
</evidence>
<feature type="compositionally biased region" description="Gly residues" evidence="1">
    <location>
        <begin position="99"/>
        <end position="114"/>
    </location>
</feature>
<dbReference type="Proteomes" id="UP000225548">
    <property type="component" value="Unassembled WGS sequence"/>
</dbReference>
<keyword evidence="2" id="KW-0472">Membrane</keyword>
<dbReference type="Pfam" id="PF10724">
    <property type="entry name" value="DUF2516"/>
    <property type="match status" value="1"/>
</dbReference>
<reference evidence="3 4" key="1">
    <citation type="submission" date="2017-10" db="EMBL/GenBank/DDBJ databases">
        <title>Sequencing the genomes of 1000 actinobacteria strains.</title>
        <authorList>
            <person name="Klenk H.-P."/>
        </authorList>
    </citation>
    <scope>NUCLEOTIDE SEQUENCE [LARGE SCALE GENOMIC DNA]</scope>
    <source>
        <strain evidence="3 4">DSM 18966</strain>
    </source>
</reference>
<organism evidence="3 4">
    <name type="scientific">Sanguibacter antarcticus</name>
    <dbReference type="NCBI Taxonomy" id="372484"/>
    <lineage>
        <taxon>Bacteria</taxon>
        <taxon>Bacillati</taxon>
        <taxon>Actinomycetota</taxon>
        <taxon>Actinomycetes</taxon>
        <taxon>Micrococcales</taxon>
        <taxon>Sanguibacteraceae</taxon>
        <taxon>Sanguibacter</taxon>
    </lineage>
</organism>
<dbReference type="InterPro" id="IPR019662">
    <property type="entry name" value="DUF2516"/>
</dbReference>
<dbReference type="OrthoDB" id="4774469at2"/>
<comment type="caution">
    <text evidence="3">The sequence shown here is derived from an EMBL/GenBank/DDBJ whole genome shotgun (WGS) entry which is preliminary data.</text>
</comment>
<protein>
    <submittedName>
        <fullName evidence="3">Uncharacterized protein DUF2516</fullName>
    </submittedName>
</protein>
<evidence type="ECO:0000313" key="4">
    <source>
        <dbReference type="Proteomes" id="UP000225548"/>
    </source>
</evidence>
<sequence>MFADLQFYLLGLITVVLFASEVFALVDALRRPGAAFVSAGKKTKTFWSLVLAAAVALGFIGLYPPLGGGYLGLMALFVVIPAIIYLTDVRPALGSMRGPRGGSGPRGPGSRGGW</sequence>
<evidence type="ECO:0000256" key="1">
    <source>
        <dbReference type="SAM" id="MobiDB-lite"/>
    </source>
</evidence>
<keyword evidence="2" id="KW-0812">Transmembrane</keyword>